<protein>
    <submittedName>
        <fullName evidence="5">Insulinase family protein</fullName>
    </submittedName>
</protein>
<evidence type="ECO:0000259" key="3">
    <source>
        <dbReference type="Pfam" id="PF00675"/>
    </source>
</evidence>
<evidence type="ECO:0000313" key="5">
    <source>
        <dbReference type="EMBL" id="RKH37905.1"/>
    </source>
</evidence>
<name>A0A3A8N9T2_9BACT</name>
<reference evidence="6" key="1">
    <citation type="submission" date="2018-09" db="EMBL/GenBank/DDBJ databases">
        <authorList>
            <person name="Livingstone P.G."/>
            <person name="Whitworth D.E."/>
        </authorList>
    </citation>
    <scope>NUCLEOTIDE SEQUENCE [LARGE SCALE GENOMIC DNA]</scope>
    <source>
        <strain evidence="6">CA051B</strain>
    </source>
</reference>
<dbReference type="PANTHER" id="PTHR11851">
    <property type="entry name" value="METALLOPROTEASE"/>
    <property type="match status" value="1"/>
</dbReference>
<dbReference type="Proteomes" id="UP000272888">
    <property type="component" value="Unassembled WGS sequence"/>
</dbReference>
<evidence type="ECO:0000256" key="1">
    <source>
        <dbReference type="ARBA" id="ARBA00007261"/>
    </source>
</evidence>
<feature type="chain" id="PRO_5017363754" evidence="2">
    <location>
        <begin position="22"/>
        <end position="454"/>
    </location>
</feature>
<dbReference type="PANTHER" id="PTHR11851:SF49">
    <property type="entry name" value="MITOCHONDRIAL-PROCESSING PEPTIDASE SUBUNIT ALPHA"/>
    <property type="match status" value="1"/>
</dbReference>
<comment type="caution">
    <text evidence="5">The sequence shown here is derived from an EMBL/GenBank/DDBJ whole genome shotgun (WGS) entry which is preliminary data.</text>
</comment>
<comment type="similarity">
    <text evidence="1">Belongs to the peptidase M16 family.</text>
</comment>
<dbReference type="Gene3D" id="3.30.830.10">
    <property type="entry name" value="Metalloenzyme, LuxS/M16 peptidase-like"/>
    <property type="match status" value="2"/>
</dbReference>
<dbReference type="RefSeq" id="WP_120648509.1">
    <property type="nucleotide sequence ID" value="NZ_RAWB01000882.1"/>
</dbReference>
<feature type="domain" description="Peptidase M16 C-terminal" evidence="4">
    <location>
        <begin position="207"/>
        <end position="376"/>
    </location>
</feature>
<evidence type="ECO:0000256" key="2">
    <source>
        <dbReference type="SAM" id="SignalP"/>
    </source>
</evidence>
<dbReference type="EMBL" id="RAWB01000882">
    <property type="protein sequence ID" value="RKH37905.1"/>
    <property type="molecule type" value="Genomic_DNA"/>
</dbReference>
<accession>A0A3A8N9T2</accession>
<evidence type="ECO:0000313" key="6">
    <source>
        <dbReference type="Proteomes" id="UP000272888"/>
    </source>
</evidence>
<keyword evidence="6" id="KW-1185">Reference proteome</keyword>
<dbReference type="AlphaFoldDB" id="A0A3A8N9T2"/>
<dbReference type="InterPro" id="IPR050361">
    <property type="entry name" value="MPP/UQCRC_Complex"/>
</dbReference>
<dbReference type="Pfam" id="PF05193">
    <property type="entry name" value="Peptidase_M16_C"/>
    <property type="match status" value="1"/>
</dbReference>
<dbReference type="Pfam" id="PF00675">
    <property type="entry name" value="Peptidase_M16"/>
    <property type="match status" value="1"/>
</dbReference>
<dbReference type="GO" id="GO:0046872">
    <property type="term" value="F:metal ion binding"/>
    <property type="evidence" value="ECO:0007669"/>
    <property type="project" value="InterPro"/>
</dbReference>
<organism evidence="5 6">
    <name type="scientific">Corallococcus llansteffanensis</name>
    <dbReference type="NCBI Taxonomy" id="2316731"/>
    <lineage>
        <taxon>Bacteria</taxon>
        <taxon>Pseudomonadati</taxon>
        <taxon>Myxococcota</taxon>
        <taxon>Myxococcia</taxon>
        <taxon>Myxococcales</taxon>
        <taxon>Cystobacterineae</taxon>
        <taxon>Myxococcaceae</taxon>
        <taxon>Corallococcus</taxon>
    </lineage>
</organism>
<evidence type="ECO:0000259" key="4">
    <source>
        <dbReference type="Pfam" id="PF05193"/>
    </source>
</evidence>
<feature type="domain" description="Peptidase M16 N-terminal" evidence="3">
    <location>
        <begin position="61"/>
        <end position="190"/>
    </location>
</feature>
<gene>
    <name evidence="5" type="ORF">D7V93_41620</name>
</gene>
<sequence>MPRLLPLLLLLLLAPVLPASAQPQEASRFFPYTLKTTRLPNGLTVVRVPFNSPGIVAYVTAVRVGSRNEVEPGRTGFAHFFEHMMFKGTKAHPEGQRESILGGFGFDDNAFTTDDITVYQVYGPTAGLQQLIALEADRFQNLTYSEPSFQTEALAVLGEYHKNAASPNLKLEESLAKTAFTRHTYQHTTLGFYEDIQAMPKAYAYSRAFFERWYTPANTTLFIVGDFDDAQVLAEVTKQYGAWSRKATTVTIPTEPAQQKARAIHVDWPQPTQPRHVLAWHAPAARADTPDAAIMAVLAEYLVGDTSPAYKELVLEKQLVESLNIYSTPHRDPYLFPIDATLQDEKHRAAVDASLRREVKALIDGKVDAARVKAIQDHVRYGMLMDQETPRDVAIDLALYAGVMGPPDALSSYLRQLGTVTPEQLTAFAKKYLVDPNLTVLTLTPKAAAAGGTK</sequence>
<dbReference type="SUPFAM" id="SSF63411">
    <property type="entry name" value="LuxS/MPP-like metallohydrolase"/>
    <property type="match status" value="2"/>
</dbReference>
<dbReference type="InterPro" id="IPR007863">
    <property type="entry name" value="Peptidase_M16_C"/>
</dbReference>
<dbReference type="InterPro" id="IPR011765">
    <property type="entry name" value="Pept_M16_N"/>
</dbReference>
<dbReference type="InterPro" id="IPR011249">
    <property type="entry name" value="Metalloenz_LuxS/M16"/>
</dbReference>
<feature type="signal peptide" evidence="2">
    <location>
        <begin position="1"/>
        <end position="21"/>
    </location>
</feature>
<proteinExistence type="inferred from homology"/>
<keyword evidence="2" id="KW-0732">Signal</keyword>